<feature type="coiled-coil region" evidence="1">
    <location>
        <begin position="199"/>
        <end position="226"/>
    </location>
</feature>
<organism evidence="2 3">
    <name type="scientific">Seohaeicola saemankumensis</name>
    <dbReference type="NCBI Taxonomy" id="481181"/>
    <lineage>
        <taxon>Bacteria</taxon>
        <taxon>Pseudomonadati</taxon>
        <taxon>Pseudomonadota</taxon>
        <taxon>Alphaproteobacteria</taxon>
        <taxon>Rhodobacterales</taxon>
        <taxon>Roseobacteraceae</taxon>
        <taxon>Seohaeicola</taxon>
    </lineage>
</organism>
<sequence>MRFLRRGLSGLFLIFLTLALLVMAGQTLRDAVQDRMSRDARMPEARERLFSVNVTTAEAADVIPVLTAYGQVQSRRTLEIRAATGGTVQEIAPEFVEGGSVTEGQVLVRIDPAAAQDTLARAQADARDAAAEARDAAVALDLARAELLAAEDQTALRERAALRQRDIAARGIGSDAAVETAELAASAARQAVLARRQAIAQAEARLAQSETRQERAAITLAEAERRLEDTVIRARFSGVLTGVSLVEGGLVSANEQLGQLIDPDSLDVAFRVSTAQHGRLLDPQGRLADLPVRVRLEAFGMDLLSRGRLTRDNATVAEGQSGRLIYAALDDPGGLKPGDFVTVEVDEPALSDVVRLPGSAMDSAGTVLALGEGDRLEVLPVTLLRRQGNDILVAAAGLEGREIVTRRTPLLGAGIGVRPLRATDAPDDQALAAPAAPELLELTAERRARLVAFVEGNTRMPAEMRSRLLAQLQADRVPAAVVQRLEQRIGG</sequence>
<comment type="caution">
    <text evidence="2">The sequence shown here is derived from an EMBL/GenBank/DDBJ whole genome shotgun (WGS) entry which is preliminary data.</text>
</comment>
<gene>
    <name evidence="2" type="ORF">ACFQ3C_13415</name>
</gene>
<dbReference type="Gene3D" id="1.10.287.470">
    <property type="entry name" value="Helix hairpin bin"/>
    <property type="match status" value="1"/>
</dbReference>
<reference evidence="3" key="1">
    <citation type="journal article" date="2019" name="Int. J. Syst. Evol. Microbiol.">
        <title>The Global Catalogue of Microorganisms (GCM) 10K type strain sequencing project: providing services to taxonomists for standard genome sequencing and annotation.</title>
        <authorList>
            <consortium name="The Broad Institute Genomics Platform"/>
            <consortium name="The Broad Institute Genome Sequencing Center for Infectious Disease"/>
            <person name="Wu L."/>
            <person name="Ma J."/>
        </authorList>
    </citation>
    <scope>NUCLEOTIDE SEQUENCE [LARGE SCALE GENOMIC DNA]</scope>
    <source>
        <strain evidence="3">CCUG 55328</strain>
    </source>
</reference>
<evidence type="ECO:0000313" key="3">
    <source>
        <dbReference type="Proteomes" id="UP001597151"/>
    </source>
</evidence>
<evidence type="ECO:0000256" key="1">
    <source>
        <dbReference type="SAM" id="Coils"/>
    </source>
</evidence>
<dbReference type="SUPFAM" id="SSF111369">
    <property type="entry name" value="HlyD-like secretion proteins"/>
    <property type="match status" value="2"/>
</dbReference>
<dbReference type="Gene3D" id="2.40.30.170">
    <property type="match status" value="1"/>
</dbReference>
<dbReference type="PANTHER" id="PTHR30469">
    <property type="entry name" value="MULTIDRUG RESISTANCE PROTEIN MDTA"/>
    <property type="match status" value="1"/>
</dbReference>
<accession>A0ABW3TG34</accession>
<proteinExistence type="predicted"/>
<dbReference type="EMBL" id="JBHTKR010000005">
    <property type="protein sequence ID" value="MFD1195667.1"/>
    <property type="molecule type" value="Genomic_DNA"/>
</dbReference>
<dbReference type="Proteomes" id="UP001597151">
    <property type="component" value="Unassembled WGS sequence"/>
</dbReference>
<dbReference type="Gene3D" id="2.40.50.100">
    <property type="match status" value="1"/>
</dbReference>
<dbReference type="PANTHER" id="PTHR30469:SF15">
    <property type="entry name" value="HLYD FAMILY OF SECRETION PROTEINS"/>
    <property type="match status" value="1"/>
</dbReference>
<name>A0ABW3TG34_9RHOB</name>
<keyword evidence="1" id="KW-0175">Coiled coil</keyword>
<protein>
    <submittedName>
        <fullName evidence="2">Efflux RND transporter periplasmic adaptor subunit</fullName>
    </submittedName>
</protein>
<dbReference type="RefSeq" id="WP_380792748.1">
    <property type="nucleotide sequence ID" value="NZ_JBHTKR010000005.1"/>
</dbReference>
<evidence type="ECO:0000313" key="2">
    <source>
        <dbReference type="EMBL" id="MFD1195667.1"/>
    </source>
</evidence>
<keyword evidence="3" id="KW-1185">Reference proteome</keyword>